<keyword evidence="7" id="KW-1185">Reference proteome</keyword>
<comment type="catalytic activity">
    <reaction evidence="1">
        <text>Hydrolyzes the link between N-acetylmuramoyl residues and L-amino acid residues in certain cell-wall glycopeptides.</text>
        <dbReference type="EC" id="3.5.1.28"/>
    </reaction>
</comment>
<dbReference type="Gene3D" id="3.40.80.10">
    <property type="entry name" value="Peptidoglycan recognition protein-like"/>
    <property type="match status" value="1"/>
</dbReference>
<organism evidence="6 7">
    <name type="scientific">Caproiciproducens faecalis</name>
    <dbReference type="NCBI Taxonomy" id="2820301"/>
    <lineage>
        <taxon>Bacteria</taxon>
        <taxon>Bacillati</taxon>
        <taxon>Bacillota</taxon>
        <taxon>Clostridia</taxon>
        <taxon>Eubacteriales</taxon>
        <taxon>Acutalibacteraceae</taxon>
        <taxon>Caproiciproducens</taxon>
    </lineage>
</organism>
<evidence type="ECO:0000313" key="6">
    <source>
        <dbReference type="EMBL" id="MBW7573928.1"/>
    </source>
</evidence>
<dbReference type="Pfam" id="PF01510">
    <property type="entry name" value="Amidase_2"/>
    <property type="match status" value="1"/>
</dbReference>
<evidence type="ECO:0000256" key="1">
    <source>
        <dbReference type="ARBA" id="ARBA00001561"/>
    </source>
</evidence>
<dbReference type="PANTHER" id="PTHR30417">
    <property type="entry name" value="N-ACETYLMURAMOYL-L-ALANINE AMIDASE AMID"/>
    <property type="match status" value="1"/>
</dbReference>
<evidence type="ECO:0000313" key="7">
    <source>
        <dbReference type="Proteomes" id="UP000719942"/>
    </source>
</evidence>
<proteinExistence type="predicted"/>
<name>A0ABS7DRJ9_9FIRM</name>
<dbReference type="InterPro" id="IPR036505">
    <property type="entry name" value="Amidase/PGRP_sf"/>
</dbReference>
<dbReference type="SMART" id="SM00644">
    <property type="entry name" value="Ami_2"/>
    <property type="match status" value="1"/>
</dbReference>
<evidence type="ECO:0000256" key="4">
    <source>
        <dbReference type="ARBA" id="ARBA00023316"/>
    </source>
</evidence>
<dbReference type="PANTHER" id="PTHR30417:SF1">
    <property type="entry name" value="N-ACETYLMURAMOYL-L-ALANINE AMIDASE AMID"/>
    <property type="match status" value="1"/>
</dbReference>
<keyword evidence="3" id="KW-0378">Hydrolase</keyword>
<dbReference type="RefSeq" id="WP_219966330.1">
    <property type="nucleotide sequence ID" value="NZ_JAGFNZ010000006.1"/>
</dbReference>
<dbReference type="EMBL" id="JAGFNZ010000006">
    <property type="protein sequence ID" value="MBW7573928.1"/>
    <property type="molecule type" value="Genomic_DNA"/>
</dbReference>
<protein>
    <recommendedName>
        <fullName evidence="2">N-acetylmuramoyl-L-alanine amidase</fullName>
        <ecNumber evidence="2">3.5.1.28</ecNumber>
    </recommendedName>
</protein>
<evidence type="ECO:0000259" key="5">
    <source>
        <dbReference type="SMART" id="SM00644"/>
    </source>
</evidence>
<evidence type="ECO:0000256" key="2">
    <source>
        <dbReference type="ARBA" id="ARBA00011901"/>
    </source>
</evidence>
<comment type="caution">
    <text evidence="6">The sequence shown here is derived from an EMBL/GenBank/DDBJ whole genome shotgun (WGS) entry which is preliminary data.</text>
</comment>
<dbReference type="EC" id="3.5.1.28" evidence="2"/>
<dbReference type="InterPro" id="IPR051206">
    <property type="entry name" value="NAMLAA_amidase_2"/>
</dbReference>
<feature type="domain" description="N-acetylmuramoyl-L-alanine amidase" evidence="5">
    <location>
        <begin position="8"/>
        <end position="164"/>
    </location>
</feature>
<evidence type="ECO:0000256" key="3">
    <source>
        <dbReference type="ARBA" id="ARBA00022801"/>
    </source>
</evidence>
<dbReference type="CDD" id="cd06583">
    <property type="entry name" value="PGRP"/>
    <property type="match status" value="1"/>
</dbReference>
<dbReference type="SUPFAM" id="SSF55846">
    <property type="entry name" value="N-acetylmuramoyl-L-alanine amidase-like"/>
    <property type="match status" value="1"/>
</dbReference>
<accession>A0ABS7DRJ9</accession>
<keyword evidence="4" id="KW-0961">Cell wall biogenesis/degradation</keyword>
<reference evidence="6 7" key="1">
    <citation type="submission" date="2021-03" db="EMBL/GenBank/DDBJ databases">
        <title>Caproiciproducens sp. nov. isolated from feces of cow.</title>
        <authorList>
            <person name="Choi J.-Y."/>
        </authorList>
    </citation>
    <scope>NUCLEOTIDE SEQUENCE [LARGE SCALE GENOMIC DNA]</scope>
    <source>
        <strain evidence="6 7">AGMB10547</strain>
    </source>
</reference>
<dbReference type="InterPro" id="IPR002502">
    <property type="entry name" value="Amidase_domain"/>
</dbReference>
<sequence length="259" mass="27839">MNIIQKPSKNFNSRGAWAPNMIVNHITGGNKVSMALNEFTVNDRASAHFVVDLDGTVYQCVDIRQAAWGNGTTTKPGNNPYSGDSKLKTVRDRKVNANLYTVSIEHVNAGGGVLTAPQLAASIELHKYIISEVKRIYGITIPIDREHITGHCYIAPKTKPCCPGACFPYDAIIAGIKGQIEVKSDTTCDMVMRQGATYQLKLTSVIPPVVTVGTAGVLTQELVRQSGNDYYIKITAAGKPGTGAGVFANGKKLFAVNIK</sequence>
<dbReference type="Proteomes" id="UP000719942">
    <property type="component" value="Unassembled WGS sequence"/>
</dbReference>
<gene>
    <name evidence="6" type="ORF">J5W02_14025</name>
</gene>